<sequence>MLNEYDGHWITTYTGKKFHFLNPQPGEICIEDIAHALALTCRFGGHCREFYSVAEHSYRVAMIVDKKDKLAALLHDAHEAYLHDVPRPIKHDIIGYADIADRIQKVIHKSFSAIVYYPDHLKFADDVLLATEARDIMTTTQDWAELPMSLTLKIQPTNWRLAEKIFLDFYSDYSMI</sequence>
<reference evidence="1" key="1">
    <citation type="submission" date="2020-03" db="EMBL/GenBank/DDBJ databases">
        <title>The deep terrestrial virosphere.</title>
        <authorList>
            <person name="Holmfeldt K."/>
            <person name="Nilsson E."/>
            <person name="Simone D."/>
            <person name="Lopez-Fernandez M."/>
            <person name="Wu X."/>
            <person name="de Brujin I."/>
            <person name="Lundin D."/>
            <person name="Andersson A."/>
            <person name="Bertilsson S."/>
            <person name="Dopson M."/>
        </authorList>
    </citation>
    <scope>NUCLEOTIDE SEQUENCE</scope>
    <source>
        <strain evidence="1">MM415A04892</strain>
    </source>
</reference>
<organism evidence="1">
    <name type="scientific">viral metagenome</name>
    <dbReference type="NCBI Taxonomy" id="1070528"/>
    <lineage>
        <taxon>unclassified sequences</taxon>
        <taxon>metagenomes</taxon>
        <taxon>organismal metagenomes</taxon>
    </lineage>
</organism>
<dbReference type="AlphaFoldDB" id="A0A6M3JGC0"/>
<dbReference type="SUPFAM" id="SSF109604">
    <property type="entry name" value="HD-domain/PDEase-like"/>
    <property type="match status" value="1"/>
</dbReference>
<dbReference type="Gene3D" id="1.10.3210.10">
    <property type="entry name" value="Hypothetical protein af1432"/>
    <property type="match status" value="1"/>
</dbReference>
<gene>
    <name evidence="1" type="ORF">MM415A04892_0002</name>
</gene>
<dbReference type="EMBL" id="MT141688">
    <property type="protein sequence ID" value="QJA69229.1"/>
    <property type="molecule type" value="Genomic_DNA"/>
</dbReference>
<proteinExistence type="predicted"/>
<evidence type="ECO:0000313" key="1">
    <source>
        <dbReference type="EMBL" id="QJA69229.1"/>
    </source>
</evidence>
<protein>
    <recommendedName>
        <fullName evidence="2">Phosphohydrolase</fullName>
    </recommendedName>
</protein>
<name>A0A6M3JGC0_9ZZZZ</name>
<evidence type="ECO:0008006" key="2">
    <source>
        <dbReference type="Google" id="ProtNLM"/>
    </source>
</evidence>
<accession>A0A6M3JGC0</accession>